<keyword evidence="4" id="KW-1133">Transmembrane helix</keyword>
<proteinExistence type="inferred from homology"/>
<feature type="transmembrane region" description="Helical" evidence="4">
    <location>
        <begin position="43"/>
        <end position="63"/>
    </location>
</feature>
<evidence type="ECO:0000256" key="1">
    <source>
        <dbReference type="ARBA" id="ARBA00004141"/>
    </source>
</evidence>
<gene>
    <name evidence="6" type="ORF">BDQ12DRAFT_705281</name>
</gene>
<feature type="region of interest" description="Disordered" evidence="3">
    <location>
        <begin position="1"/>
        <end position="35"/>
    </location>
</feature>
<evidence type="ECO:0000256" key="4">
    <source>
        <dbReference type="SAM" id="Phobius"/>
    </source>
</evidence>
<dbReference type="Gene3D" id="1.20.1250.20">
    <property type="entry name" value="MFS general substrate transporter like domains"/>
    <property type="match status" value="2"/>
</dbReference>
<evidence type="ECO:0000259" key="5">
    <source>
        <dbReference type="PROSITE" id="PS50850"/>
    </source>
</evidence>
<keyword evidence="4" id="KW-0472">Membrane</keyword>
<dbReference type="EMBL" id="ML213602">
    <property type="protein sequence ID" value="TFK38657.1"/>
    <property type="molecule type" value="Genomic_DNA"/>
</dbReference>
<dbReference type="AlphaFoldDB" id="A0A5C3M1K2"/>
<dbReference type="Pfam" id="PF07690">
    <property type="entry name" value="MFS_1"/>
    <property type="match status" value="1"/>
</dbReference>
<feature type="transmembrane region" description="Helical" evidence="4">
    <location>
        <begin position="409"/>
        <end position="429"/>
    </location>
</feature>
<dbReference type="SUPFAM" id="SSF103473">
    <property type="entry name" value="MFS general substrate transporter"/>
    <property type="match status" value="1"/>
</dbReference>
<organism evidence="6 7">
    <name type="scientific">Crucibulum laeve</name>
    <dbReference type="NCBI Taxonomy" id="68775"/>
    <lineage>
        <taxon>Eukaryota</taxon>
        <taxon>Fungi</taxon>
        <taxon>Dikarya</taxon>
        <taxon>Basidiomycota</taxon>
        <taxon>Agaricomycotina</taxon>
        <taxon>Agaricomycetes</taxon>
        <taxon>Agaricomycetidae</taxon>
        <taxon>Agaricales</taxon>
        <taxon>Agaricineae</taxon>
        <taxon>Nidulariaceae</taxon>
        <taxon>Crucibulum</taxon>
    </lineage>
</organism>
<dbReference type="PANTHER" id="PTHR11360">
    <property type="entry name" value="MONOCARBOXYLATE TRANSPORTER"/>
    <property type="match status" value="1"/>
</dbReference>
<dbReference type="InterPro" id="IPR050327">
    <property type="entry name" value="Proton-linked_MCT"/>
</dbReference>
<keyword evidence="7" id="KW-1185">Reference proteome</keyword>
<sequence>MDTENSKASSPTVDDEKHVGTVDEGHGSEDANEPTYPDGGLRAWITVFGSFIIQFCGFGYTTSFGVYQDYYTRVYITNESSSAISWIGSVNAFLVIASGVVAGRLYDKGYFYFLLYGGAILISFSLFMLSLAKPDNIYQNFLAQGIGHGLGAGMMYVPSIALVSQYFKKRRALAMSFVAAGSSLGAFVHPIMLNNTLNGHLGFGGAVRASAGLVTGLLVIACCLMRPRLPPPTVVHDLGKSLKRYSRDIPFIAASAGLTFFTIGFYFPLFFLQLDAIKHNLSERFGFYALVMMNATSFVARMSAGLLAQRLGVMNMITVSTGCCAVLIFCMIALKTVASVVLLAVIYGFFSGIFITLMAPLIAILTEDVTELGVRMGISFAFCGVGALIGPPINGALLTGQFIWWKPALFSGMFALLGFLCFVGMLLILHRWKKND</sequence>
<dbReference type="GO" id="GO:0022857">
    <property type="term" value="F:transmembrane transporter activity"/>
    <property type="evidence" value="ECO:0007669"/>
    <property type="project" value="InterPro"/>
</dbReference>
<feature type="transmembrane region" description="Helical" evidence="4">
    <location>
        <begin position="316"/>
        <end position="334"/>
    </location>
</feature>
<reference evidence="6 7" key="1">
    <citation type="journal article" date="2019" name="Nat. Ecol. Evol.">
        <title>Megaphylogeny resolves global patterns of mushroom evolution.</title>
        <authorList>
            <person name="Varga T."/>
            <person name="Krizsan K."/>
            <person name="Foldi C."/>
            <person name="Dima B."/>
            <person name="Sanchez-Garcia M."/>
            <person name="Sanchez-Ramirez S."/>
            <person name="Szollosi G.J."/>
            <person name="Szarkandi J.G."/>
            <person name="Papp V."/>
            <person name="Albert L."/>
            <person name="Andreopoulos W."/>
            <person name="Angelini C."/>
            <person name="Antonin V."/>
            <person name="Barry K.W."/>
            <person name="Bougher N.L."/>
            <person name="Buchanan P."/>
            <person name="Buyck B."/>
            <person name="Bense V."/>
            <person name="Catcheside P."/>
            <person name="Chovatia M."/>
            <person name="Cooper J."/>
            <person name="Damon W."/>
            <person name="Desjardin D."/>
            <person name="Finy P."/>
            <person name="Geml J."/>
            <person name="Haridas S."/>
            <person name="Hughes K."/>
            <person name="Justo A."/>
            <person name="Karasinski D."/>
            <person name="Kautmanova I."/>
            <person name="Kiss B."/>
            <person name="Kocsube S."/>
            <person name="Kotiranta H."/>
            <person name="LaButti K.M."/>
            <person name="Lechner B.E."/>
            <person name="Liimatainen K."/>
            <person name="Lipzen A."/>
            <person name="Lukacs Z."/>
            <person name="Mihaltcheva S."/>
            <person name="Morgado L.N."/>
            <person name="Niskanen T."/>
            <person name="Noordeloos M.E."/>
            <person name="Ohm R.A."/>
            <person name="Ortiz-Santana B."/>
            <person name="Ovrebo C."/>
            <person name="Racz N."/>
            <person name="Riley R."/>
            <person name="Savchenko A."/>
            <person name="Shiryaev A."/>
            <person name="Soop K."/>
            <person name="Spirin V."/>
            <person name="Szebenyi C."/>
            <person name="Tomsovsky M."/>
            <person name="Tulloss R.E."/>
            <person name="Uehling J."/>
            <person name="Grigoriev I.V."/>
            <person name="Vagvolgyi C."/>
            <person name="Papp T."/>
            <person name="Martin F.M."/>
            <person name="Miettinen O."/>
            <person name="Hibbett D.S."/>
            <person name="Nagy L.G."/>
        </authorList>
    </citation>
    <scope>NUCLEOTIDE SEQUENCE [LARGE SCALE GENOMIC DNA]</scope>
    <source>
        <strain evidence="6 7">CBS 166.37</strain>
    </source>
</reference>
<evidence type="ECO:0000313" key="7">
    <source>
        <dbReference type="Proteomes" id="UP000308652"/>
    </source>
</evidence>
<comment type="subcellular location">
    <subcellularLocation>
        <location evidence="1">Membrane</location>
        <topology evidence="1">Multi-pass membrane protein</topology>
    </subcellularLocation>
</comment>
<protein>
    <submittedName>
        <fullName evidence="6">MFS general substrate transporter</fullName>
    </submittedName>
</protein>
<feature type="transmembrane region" description="Helical" evidence="4">
    <location>
        <begin position="172"/>
        <end position="193"/>
    </location>
</feature>
<evidence type="ECO:0000313" key="6">
    <source>
        <dbReference type="EMBL" id="TFK38657.1"/>
    </source>
</evidence>
<feature type="domain" description="Major facilitator superfamily (MFS) profile" evidence="5">
    <location>
        <begin position="42"/>
        <end position="436"/>
    </location>
</feature>
<feature type="transmembrane region" description="Helical" evidence="4">
    <location>
        <begin position="372"/>
        <end position="389"/>
    </location>
</feature>
<feature type="transmembrane region" description="Helical" evidence="4">
    <location>
        <begin position="249"/>
        <end position="273"/>
    </location>
</feature>
<dbReference type="InterPro" id="IPR036259">
    <property type="entry name" value="MFS_trans_sf"/>
</dbReference>
<feature type="compositionally biased region" description="Polar residues" evidence="3">
    <location>
        <begin position="1"/>
        <end position="12"/>
    </location>
</feature>
<feature type="compositionally biased region" description="Basic and acidic residues" evidence="3">
    <location>
        <begin position="14"/>
        <end position="29"/>
    </location>
</feature>
<evidence type="ECO:0000256" key="3">
    <source>
        <dbReference type="SAM" id="MobiDB-lite"/>
    </source>
</evidence>
<feature type="transmembrane region" description="Helical" evidence="4">
    <location>
        <begin position="285"/>
        <end position="304"/>
    </location>
</feature>
<feature type="transmembrane region" description="Helical" evidence="4">
    <location>
        <begin position="83"/>
        <end position="103"/>
    </location>
</feature>
<dbReference type="STRING" id="68775.A0A5C3M1K2"/>
<dbReference type="InterPro" id="IPR011701">
    <property type="entry name" value="MFS"/>
</dbReference>
<feature type="transmembrane region" description="Helical" evidence="4">
    <location>
        <begin position="205"/>
        <end position="224"/>
    </location>
</feature>
<feature type="transmembrane region" description="Helical" evidence="4">
    <location>
        <begin position="141"/>
        <end position="163"/>
    </location>
</feature>
<dbReference type="PANTHER" id="PTHR11360:SF284">
    <property type="entry name" value="EG:103B4.3 PROTEIN-RELATED"/>
    <property type="match status" value="1"/>
</dbReference>
<feature type="transmembrane region" description="Helical" evidence="4">
    <location>
        <begin position="110"/>
        <end position="129"/>
    </location>
</feature>
<comment type="similarity">
    <text evidence="2">Belongs to the major facilitator superfamily. Monocarboxylate porter (TC 2.A.1.13) family.</text>
</comment>
<dbReference type="PROSITE" id="PS50850">
    <property type="entry name" value="MFS"/>
    <property type="match status" value="1"/>
</dbReference>
<dbReference type="OrthoDB" id="6499973at2759"/>
<evidence type="ECO:0000256" key="2">
    <source>
        <dbReference type="ARBA" id="ARBA00006727"/>
    </source>
</evidence>
<keyword evidence="4" id="KW-0812">Transmembrane</keyword>
<accession>A0A5C3M1K2</accession>
<dbReference type="Proteomes" id="UP000308652">
    <property type="component" value="Unassembled WGS sequence"/>
</dbReference>
<name>A0A5C3M1K2_9AGAR</name>
<feature type="transmembrane region" description="Helical" evidence="4">
    <location>
        <begin position="340"/>
        <end position="365"/>
    </location>
</feature>
<dbReference type="InterPro" id="IPR020846">
    <property type="entry name" value="MFS_dom"/>
</dbReference>
<dbReference type="GO" id="GO:0016020">
    <property type="term" value="C:membrane"/>
    <property type="evidence" value="ECO:0007669"/>
    <property type="project" value="UniProtKB-SubCell"/>
</dbReference>